<protein>
    <submittedName>
        <fullName evidence="1">Uncharacterized protein</fullName>
    </submittedName>
</protein>
<gene>
    <name evidence="1" type="ORF">VNO78_34380</name>
</gene>
<dbReference type="EMBL" id="JAYMYS010000017">
    <property type="protein sequence ID" value="KAK7379691.1"/>
    <property type="molecule type" value="Genomic_DNA"/>
</dbReference>
<evidence type="ECO:0000313" key="1">
    <source>
        <dbReference type="EMBL" id="KAK7379691.1"/>
    </source>
</evidence>
<dbReference type="AlphaFoldDB" id="A0AAN9NV49"/>
<sequence length="146" mass="16852">MPWISLLHHHNLFFLSLSENPNSESSFAPLSLSAFSFHMRIRCVGLLFVLDSLLCGLIESFGNWGVEKKTLSCVASVDRIQIKHKLVLMNGIVCSAFRLELDLLFSFFIFRNRSVGMEEFYVGFESMLFFSWRVLNNKKWCSLDSL</sequence>
<evidence type="ECO:0000313" key="2">
    <source>
        <dbReference type="Proteomes" id="UP001386955"/>
    </source>
</evidence>
<proteinExistence type="predicted"/>
<name>A0AAN9NV49_PSOTE</name>
<accession>A0AAN9NV49</accession>
<dbReference type="Proteomes" id="UP001386955">
    <property type="component" value="Unassembled WGS sequence"/>
</dbReference>
<comment type="caution">
    <text evidence="1">The sequence shown here is derived from an EMBL/GenBank/DDBJ whole genome shotgun (WGS) entry which is preliminary data.</text>
</comment>
<organism evidence="1 2">
    <name type="scientific">Psophocarpus tetragonolobus</name>
    <name type="common">Winged bean</name>
    <name type="synonym">Dolichos tetragonolobus</name>
    <dbReference type="NCBI Taxonomy" id="3891"/>
    <lineage>
        <taxon>Eukaryota</taxon>
        <taxon>Viridiplantae</taxon>
        <taxon>Streptophyta</taxon>
        <taxon>Embryophyta</taxon>
        <taxon>Tracheophyta</taxon>
        <taxon>Spermatophyta</taxon>
        <taxon>Magnoliopsida</taxon>
        <taxon>eudicotyledons</taxon>
        <taxon>Gunneridae</taxon>
        <taxon>Pentapetalae</taxon>
        <taxon>rosids</taxon>
        <taxon>fabids</taxon>
        <taxon>Fabales</taxon>
        <taxon>Fabaceae</taxon>
        <taxon>Papilionoideae</taxon>
        <taxon>50 kb inversion clade</taxon>
        <taxon>NPAAA clade</taxon>
        <taxon>indigoferoid/millettioid clade</taxon>
        <taxon>Phaseoleae</taxon>
        <taxon>Psophocarpus</taxon>
    </lineage>
</organism>
<keyword evidence="2" id="KW-1185">Reference proteome</keyword>
<reference evidence="1 2" key="1">
    <citation type="submission" date="2024-01" db="EMBL/GenBank/DDBJ databases">
        <title>The genomes of 5 underutilized Papilionoideae crops provide insights into root nodulation and disease resistanc.</title>
        <authorList>
            <person name="Jiang F."/>
        </authorList>
    </citation>
    <scope>NUCLEOTIDE SEQUENCE [LARGE SCALE GENOMIC DNA]</scope>
    <source>
        <strain evidence="1">DUOXIRENSHENG_FW03</strain>
        <tissue evidence="1">Leaves</tissue>
    </source>
</reference>